<dbReference type="CDD" id="cd01948">
    <property type="entry name" value="EAL"/>
    <property type="match status" value="1"/>
</dbReference>
<dbReference type="Gene3D" id="3.30.450.20">
    <property type="entry name" value="PAS domain"/>
    <property type="match status" value="1"/>
</dbReference>
<protein>
    <submittedName>
        <fullName evidence="4">EAL domain-containing protein</fullName>
    </submittedName>
</protein>
<dbReference type="InterPro" id="IPR029787">
    <property type="entry name" value="Nucleotide_cyclase"/>
</dbReference>
<reference evidence="4" key="1">
    <citation type="submission" date="2020-08" db="EMBL/GenBank/DDBJ databases">
        <title>Genome public.</title>
        <authorList>
            <person name="Liu C."/>
            <person name="Sun Q."/>
        </authorList>
    </citation>
    <scope>NUCLEOTIDE SEQUENCE</scope>
    <source>
        <strain evidence="4">NSJ-33</strain>
    </source>
</reference>
<evidence type="ECO:0000313" key="4">
    <source>
        <dbReference type="EMBL" id="MBC8560435.1"/>
    </source>
</evidence>
<dbReference type="RefSeq" id="WP_249295423.1">
    <property type="nucleotide sequence ID" value="NZ_JACRSV010000003.1"/>
</dbReference>
<dbReference type="InterPro" id="IPR050706">
    <property type="entry name" value="Cyclic-di-GMP_PDE-like"/>
</dbReference>
<dbReference type="EMBL" id="JACRSV010000003">
    <property type="protein sequence ID" value="MBC8560435.1"/>
    <property type="molecule type" value="Genomic_DNA"/>
</dbReference>
<dbReference type="Pfam" id="PF00990">
    <property type="entry name" value="GGDEF"/>
    <property type="match status" value="1"/>
</dbReference>
<dbReference type="SUPFAM" id="SSF55073">
    <property type="entry name" value="Nucleotide cyclase"/>
    <property type="match status" value="1"/>
</dbReference>
<evidence type="ECO:0000256" key="1">
    <source>
        <dbReference type="SAM" id="Phobius"/>
    </source>
</evidence>
<dbReference type="SMART" id="SM00052">
    <property type="entry name" value="EAL"/>
    <property type="match status" value="1"/>
</dbReference>
<dbReference type="SUPFAM" id="SSF141868">
    <property type="entry name" value="EAL domain-like"/>
    <property type="match status" value="1"/>
</dbReference>
<dbReference type="NCBIfam" id="TIGR00254">
    <property type="entry name" value="GGDEF"/>
    <property type="match status" value="1"/>
</dbReference>
<accession>A0A926E6H8</accession>
<dbReference type="InterPro" id="IPR035919">
    <property type="entry name" value="EAL_sf"/>
</dbReference>
<name>A0A926E6H8_9FIRM</name>
<dbReference type="CDD" id="cd18773">
    <property type="entry name" value="PDC1_HK_sensor"/>
    <property type="match status" value="1"/>
</dbReference>
<evidence type="ECO:0000259" key="3">
    <source>
        <dbReference type="PROSITE" id="PS50887"/>
    </source>
</evidence>
<sequence>MKKVIVKNDSIVKKILLPMTVLLLVQAVLFCGTIFAAGTVNKLSQNAEDILNERVINRKNYLQGEMLQRWSALSGTQSTIEAVVQDLLENRHTSISALRTDDSLANEILNRSYDELVYILRKNSVTGAFLILETNSVEEGDIRRLGLYIRDQDPVSTPQNDSDLLLERGSSHFNKEKSISLDSYWSPYFVFDEDGENSRYYCKPFEAAQAYPDADAQDLGYWSPPFCLDEKDQSNPVITYSIPLKDESGSPYGVLGVEISVRYLQKQLPYGEITTNKDKGGSYFLGIQDGDSFLRIATTGPKYMQLFGDESIIYPLEHYGAVNVYEFQQNESSRGEPYGCVQQFHLYNTHTPFEEEQWVLLGIVDKRQLFAFSHKVTLSILAAAVISLLVGIIGLMIISRIVSQPIITLAGKVRKSNPRLPVHFGKINIREIDELSDSIEKLSSDVAESASKLSQIIEMTSDCIGAFEIHRGDRQVFYTKRFFGVLQVEGRVTDGYMTLEEFRRILNEIPYTVEAHADSRWEVLFCPDDATKWARLRVLEDENKVLGVAEDVTKEILEKRKIEYERDYDILTNLLNRRAFHSEMEYLFFSPQKIKTAALLMMDLDNLKYVNDTYGHDYGDQYIQLAAQVLQESAPPAAIVSRMSGDEFYLFLWGYEERQPIQSILANLKAHMAKTILPLPDNTAIRLRASAGIAWYPDDSENYQELIRYADFAMYTVKNSVKGEFSEFDLAEYQKNSYLLRKREELNNLLDNRLVEYYYQPIVDVKTGEVFAYEALMRSKLETLKSTMEILSLARSQSKLLQLEQLTWFEAIQFFERFPAVPPCCKLFINSVANQELSNIDKQKLQEEYGDKLSRVVIEITESEKSEQVYTVNKRDWLARYGGQMALDDFGTGYNSETMLLNVAPDYIKVDMSIVRNIHRDPNRQQILINLVSYAHGRNIKVIAEGVEDREEMALLVETGVDYLQGFYLGRPSPIPLEVADSIHFELLTMQK</sequence>
<keyword evidence="5" id="KW-1185">Reference proteome</keyword>
<gene>
    <name evidence="4" type="ORF">H8710_10215</name>
</gene>
<evidence type="ECO:0000313" key="5">
    <source>
        <dbReference type="Proteomes" id="UP000610760"/>
    </source>
</evidence>
<dbReference type="InterPro" id="IPR000160">
    <property type="entry name" value="GGDEF_dom"/>
</dbReference>
<dbReference type="Pfam" id="PF00563">
    <property type="entry name" value="EAL"/>
    <property type="match status" value="1"/>
</dbReference>
<dbReference type="CDD" id="cd01949">
    <property type="entry name" value="GGDEF"/>
    <property type="match status" value="1"/>
</dbReference>
<dbReference type="SMART" id="SM00267">
    <property type="entry name" value="GGDEF"/>
    <property type="match status" value="1"/>
</dbReference>
<keyword evidence="1" id="KW-0472">Membrane</keyword>
<proteinExistence type="predicted"/>
<dbReference type="PANTHER" id="PTHR33121">
    <property type="entry name" value="CYCLIC DI-GMP PHOSPHODIESTERASE PDEF"/>
    <property type="match status" value="1"/>
</dbReference>
<feature type="domain" description="GGDEF" evidence="3">
    <location>
        <begin position="595"/>
        <end position="730"/>
    </location>
</feature>
<feature type="domain" description="EAL" evidence="2">
    <location>
        <begin position="739"/>
        <end position="986"/>
    </location>
</feature>
<dbReference type="AlphaFoldDB" id="A0A926E6H8"/>
<dbReference type="PANTHER" id="PTHR33121:SF70">
    <property type="entry name" value="SIGNALING PROTEIN YKOW"/>
    <property type="match status" value="1"/>
</dbReference>
<dbReference type="Gene3D" id="3.30.70.270">
    <property type="match status" value="1"/>
</dbReference>
<dbReference type="PROSITE" id="PS50883">
    <property type="entry name" value="EAL"/>
    <property type="match status" value="1"/>
</dbReference>
<feature type="transmembrane region" description="Helical" evidence="1">
    <location>
        <begin position="376"/>
        <end position="398"/>
    </location>
</feature>
<dbReference type="InterPro" id="IPR001633">
    <property type="entry name" value="EAL_dom"/>
</dbReference>
<keyword evidence="1" id="KW-0812">Transmembrane</keyword>
<keyword evidence="1" id="KW-1133">Transmembrane helix</keyword>
<dbReference type="Proteomes" id="UP000610760">
    <property type="component" value="Unassembled WGS sequence"/>
</dbReference>
<evidence type="ECO:0000259" key="2">
    <source>
        <dbReference type="PROSITE" id="PS50883"/>
    </source>
</evidence>
<dbReference type="PROSITE" id="PS50887">
    <property type="entry name" value="GGDEF"/>
    <property type="match status" value="1"/>
</dbReference>
<dbReference type="Gene3D" id="3.20.20.450">
    <property type="entry name" value="EAL domain"/>
    <property type="match status" value="1"/>
</dbReference>
<dbReference type="GO" id="GO:0071111">
    <property type="term" value="F:cyclic-guanylate-specific phosphodiesterase activity"/>
    <property type="evidence" value="ECO:0007669"/>
    <property type="project" value="InterPro"/>
</dbReference>
<organism evidence="4 5">
    <name type="scientific">Fumia xinanensis</name>
    <dbReference type="NCBI Taxonomy" id="2763659"/>
    <lineage>
        <taxon>Bacteria</taxon>
        <taxon>Bacillati</taxon>
        <taxon>Bacillota</taxon>
        <taxon>Clostridia</taxon>
        <taxon>Eubacteriales</taxon>
        <taxon>Oscillospiraceae</taxon>
        <taxon>Fumia</taxon>
    </lineage>
</organism>
<dbReference type="InterPro" id="IPR043128">
    <property type="entry name" value="Rev_trsase/Diguanyl_cyclase"/>
</dbReference>
<comment type="caution">
    <text evidence="4">The sequence shown here is derived from an EMBL/GenBank/DDBJ whole genome shotgun (WGS) entry which is preliminary data.</text>
</comment>